<feature type="compositionally biased region" description="Basic and acidic residues" evidence="1">
    <location>
        <begin position="1"/>
        <end position="15"/>
    </location>
</feature>
<dbReference type="Proteomes" id="UP000266340">
    <property type="component" value="Unassembled WGS sequence"/>
</dbReference>
<accession>A0A398CTC9</accession>
<reference evidence="2 3" key="1">
    <citation type="submission" date="2018-09" db="EMBL/GenBank/DDBJ databases">
        <title>Cohnella cavernae sp. nov., isolated from a karst cave.</title>
        <authorList>
            <person name="Zhu H."/>
        </authorList>
    </citation>
    <scope>NUCLEOTIDE SEQUENCE [LARGE SCALE GENOMIC DNA]</scope>
    <source>
        <strain evidence="2 3">K2E09-144</strain>
    </source>
</reference>
<evidence type="ECO:0000313" key="3">
    <source>
        <dbReference type="Proteomes" id="UP000266340"/>
    </source>
</evidence>
<evidence type="ECO:0000313" key="2">
    <source>
        <dbReference type="EMBL" id="RIE03087.1"/>
    </source>
</evidence>
<name>A0A398CTC9_9BACL</name>
<evidence type="ECO:0000256" key="1">
    <source>
        <dbReference type="SAM" id="MobiDB-lite"/>
    </source>
</evidence>
<dbReference type="AlphaFoldDB" id="A0A398CTC9"/>
<protein>
    <submittedName>
        <fullName evidence="2">Uncharacterized protein</fullName>
    </submittedName>
</protein>
<comment type="caution">
    <text evidence="2">The sequence shown here is derived from an EMBL/GenBank/DDBJ whole genome shotgun (WGS) entry which is preliminary data.</text>
</comment>
<proteinExistence type="predicted"/>
<gene>
    <name evidence="2" type="ORF">D3H35_21125</name>
</gene>
<keyword evidence="3" id="KW-1185">Reference proteome</keyword>
<feature type="region of interest" description="Disordered" evidence="1">
    <location>
        <begin position="1"/>
        <end position="22"/>
    </location>
</feature>
<sequence length="62" mass="7152">MKKSWRDLTKTDNWKAKTKSASGLTQRIGGKLKGKRFENPVRSVGMKLFLLIFCSIWRASLH</sequence>
<dbReference type="EMBL" id="QXJM01000039">
    <property type="protein sequence ID" value="RIE03087.1"/>
    <property type="molecule type" value="Genomic_DNA"/>
</dbReference>
<organism evidence="2 3">
    <name type="scientific">Cohnella faecalis</name>
    <dbReference type="NCBI Taxonomy" id="2315694"/>
    <lineage>
        <taxon>Bacteria</taxon>
        <taxon>Bacillati</taxon>
        <taxon>Bacillota</taxon>
        <taxon>Bacilli</taxon>
        <taxon>Bacillales</taxon>
        <taxon>Paenibacillaceae</taxon>
        <taxon>Cohnella</taxon>
    </lineage>
</organism>